<evidence type="ECO:0000313" key="1">
    <source>
        <dbReference type="EMBL" id="KNE19829.1"/>
    </source>
</evidence>
<organism evidence="1 2">
    <name type="scientific">Virgibacillus pantothenticus</name>
    <dbReference type="NCBI Taxonomy" id="1473"/>
    <lineage>
        <taxon>Bacteria</taxon>
        <taxon>Bacillati</taxon>
        <taxon>Bacillota</taxon>
        <taxon>Bacilli</taxon>
        <taxon>Bacillales</taxon>
        <taxon>Bacillaceae</taxon>
        <taxon>Virgibacillus</taxon>
    </lineage>
</organism>
<evidence type="ECO:0000313" key="2">
    <source>
        <dbReference type="Proteomes" id="UP000036780"/>
    </source>
</evidence>
<protein>
    <recommendedName>
        <fullName evidence="3">YppG-like protein</fullName>
    </recommendedName>
</protein>
<proteinExistence type="predicted"/>
<dbReference type="PATRIC" id="fig|1473.5.peg.1771"/>
<dbReference type="RefSeq" id="WP_050352387.1">
    <property type="nucleotide sequence ID" value="NZ_BOSN01000008.1"/>
</dbReference>
<dbReference type="OrthoDB" id="2890507at2"/>
<dbReference type="Pfam" id="PF14179">
    <property type="entry name" value="YppG"/>
    <property type="match status" value="1"/>
</dbReference>
<reference evidence="2" key="1">
    <citation type="submission" date="2015-07" db="EMBL/GenBank/DDBJ databases">
        <title>Fjat-10053 dsm26.</title>
        <authorList>
            <person name="Liu B."/>
            <person name="Wang J."/>
            <person name="Zhu Y."/>
            <person name="Liu G."/>
            <person name="Chen Q."/>
            <person name="Chen Z."/>
            <person name="Lan J."/>
            <person name="Che J."/>
            <person name="Ge C."/>
            <person name="Shi H."/>
            <person name="Pan Z."/>
            <person name="Liu X."/>
        </authorList>
    </citation>
    <scope>NUCLEOTIDE SEQUENCE [LARGE SCALE GENOMIC DNA]</scope>
    <source>
        <strain evidence="2">DSM 26</strain>
    </source>
</reference>
<dbReference type="EMBL" id="LGTO01000007">
    <property type="protein sequence ID" value="KNE19829.1"/>
    <property type="molecule type" value="Genomic_DNA"/>
</dbReference>
<dbReference type="GeneID" id="66871084"/>
<sequence length="84" mass="9812">MIMFPNRPIKQPMNQHERRKPMWIGRPMQTRNAQQTSSRMESVLSSFRNAEGEIDLNKITEVASQVHKLYGQVSPLLTSFVRKK</sequence>
<gene>
    <name evidence="1" type="ORF">AFK71_15525</name>
</gene>
<dbReference type="AlphaFoldDB" id="A0A0L0QMT4"/>
<accession>A0A0L0QMT4</accession>
<keyword evidence="2" id="KW-1185">Reference proteome</keyword>
<name>A0A0L0QMT4_VIRPA</name>
<evidence type="ECO:0008006" key="3">
    <source>
        <dbReference type="Google" id="ProtNLM"/>
    </source>
</evidence>
<comment type="caution">
    <text evidence="1">The sequence shown here is derived from an EMBL/GenBank/DDBJ whole genome shotgun (WGS) entry which is preliminary data.</text>
</comment>
<dbReference type="Proteomes" id="UP000036780">
    <property type="component" value="Unassembled WGS sequence"/>
</dbReference>
<dbReference type="InterPro" id="IPR025555">
    <property type="entry name" value="YppG"/>
</dbReference>